<dbReference type="Proteomes" id="UP000008710">
    <property type="component" value="Chromosome"/>
</dbReference>
<dbReference type="PANTHER" id="PTHR43802">
    <property type="entry name" value="ENOYL-COA HYDRATASE"/>
    <property type="match status" value="1"/>
</dbReference>
<dbReference type="PATRIC" id="fig|101510.16.peg.6754"/>
<evidence type="ECO:0000256" key="1">
    <source>
        <dbReference type="ARBA" id="ARBA00005254"/>
    </source>
</evidence>
<dbReference type="CDD" id="cd06558">
    <property type="entry name" value="crotonase-like"/>
    <property type="match status" value="1"/>
</dbReference>
<gene>
    <name evidence="2" type="ordered locus">RHA1_ro06695</name>
</gene>
<proteinExistence type="inferred from homology"/>
<protein>
    <submittedName>
        <fullName evidence="2">Probable enoyl-CoA hydratase</fullName>
    </submittedName>
</protein>
<dbReference type="InterPro" id="IPR029045">
    <property type="entry name" value="ClpP/crotonase-like_dom_sf"/>
</dbReference>
<organism evidence="2 3">
    <name type="scientific">Rhodococcus jostii (strain RHA1)</name>
    <dbReference type="NCBI Taxonomy" id="101510"/>
    <lineage>
        <taxon>Bacteria</taxon>
        <taxon>Bacillati</taxon>
        <taxon>Actinomycetota</taxon>
        <taxon>Actinomycetes</taxon>
        <taxon>Mycobacteriales</taxon>
        <taxon>Nocardiaceae</taxon>
        <taxon>Rhodococcus</taxon>
    </lineage>
</organism>
<dbReference type="PANTHER" id="PTHR43802:SF1">
    <property type="entry name" value="IP11341P-RELATED"/>
    <property type="match status" value="1"/>
</dbReference>
<dbReference type="Pfam" id="PF00378">
    <property type="entry name" value="ECH_1"/>
    <property type="match status" value="2"/>
</dbReference>
<dbReference type="SUPFAM" id="SSF52096">
    <property type="entry name" value="ClpP/crotonase"/>
    <property type="match status" value="1"/>
</dbReference>
<dbReference type="eggNOG" id="COG1024">
    <property type="taxonomic scope" value="Bacteria"/>
</dbReference>
<dbReference type="HOGENOM" id="CLU_009834_7_2_11"/>
<sequence>MIRTVDVEYETIALELRDGVLIVTLNRPESLNAFTISMADELEHLFRAVNDDDDVNAVVVTGSGRAFCAGMDLTTDGNVFGLDETLEPTLHDMGDLQDPVVARGVRDTGGRVTLAVFDCLKPVIAAVNGSAVGIGATLTLSMDARLASTAARFGFVFGRLGITPEAASTWFLTRIVGLDTALDLVYSADILDAADAAEIGLVRSVHSPDELLDAALALAHRFTRDRSRVATALTRQMMYRNALLDHPAEAHRIDSLAMFYTSIGDGREGVQAFREKRKPQFKGRVSTDLPDFYTDWIERQRR</sequence>
<evidence type="ECO:0000313" key="2">
    <source>
        <dbReference type="EMBL" id="ABG98468.1"/>
    </source>
</evidence>
<dbReference type="OrthoDB" id="9777711at2"/>
<dbReference type="KEGG" id="rha:RHA1_ro06695"/>
<accession>Q0S1W8</accession>
<dbReference type="Gene3D" id="3.90.226.10">
    <property type="entry name" value="2-enoyl-CoA Hydratase, Chain A, domain 1"/>
    <property type="match status" value="1"/>
</dbReference>
<dbReference type="AlphaFoldDB" id="Q0S1W8"/>
<dbReference type="Gene3D" id="1.10.12.10">
    <property type="entry name" value="Lyase 2-enoyl-coa Hydratase, Chain A, domain 2"/>
    <property type="match status" value="1"/>
</dbReference>
<comment type="similarity">
    <text evidence="1">Belongs to the enoyl-CoA hydratase/isomerase family.</text>
</comment>
<dbReference type="EMBL" id="CP000431">
    <property type="protein sequence ID" value="ABG98468.1"/>
    <property type="molecule type" value="Genomic_DNA"/>
</dbReference>
<dbReference type="NCBIfam" id="NF006109">
    <property type="entry name" value="PRK08260.1"/>
    <property type="match status" value="1"/>
</dbReference>
<dbReference type="InterPro" id="IPR001753">
    <property type="entry name" value="Enoyl-CoA_hydra/iso"/>
</dbReference>
<dbReference type="InterPro" id="IPR014748">
    <property type="entry name" value="Enoyl-CoA_hydra_C"/>
</dbReference>
<dbReference type="GO" id="GO:0003824">
    <property type="term" value="F:catalytic activity"/>
    <property type="evidence" value="ECO:0007669"/>
    <property type="project" value="UniProtKB-ARBA"/>
</dbReference>
<reference evidence="3" key="1">
    <citation type="journal article" date="2006" name="Proc. Natl. Acad. Sci. U.S.A.">
        <title>The complete genome of Rhodococcus sp. RHA1 provides insights into a catabolic powerhouse.</title>
        <authorList>
            <person name="McLeod M.P."/>
            <person name="Warren R.L."/>
            <person name="Hsiao W.W.L."/>
            <person name="Araki N."/>
            <person name="Myhre M."/>
            <person name="Fernandes C."/>
            <person name="Miyazawa D."/>
            <person name="Wong W."/>
            <person name="Lillquist A.L."/>
            <person name="Wang D."/>
            <person name="Dosanjh M."/>
            <person name="Hara H."/>
            <person name="Petrescu A."/>
            <person name="Morin R.D."/>
            <person name="Yang G."/>
            <person name="Stott J.M."/>
            <person name="Schein J.E."/>
            <person name="Shin H."/>
            <person name="Smailus D."/>
            <person name="Siddiqui A.S."/>
            <person name="Marra M.A."/>
            <person name="Jones S.J.M."/>
            <person name="Holt R."/>
            <person name="Brinkman F.S.L."/>
            <person name="Miyauchi K."/>
            <person name="Fukuda M."/>
            <person name="Davies J.E."/>
            <person name="Mohn W.W."/>
            <person name="Eltis L.D."/>
        </authorList>
    </citation>
    <scope>NUCLEOTIDE SEQUENCE [LARGE SCALE GENOMIC DNA]</scope>
    <source>
        <strain evidence="3">RHA1</strain>
    </source>
</reference>
<dbReference type="RefSeq" id="WP_011598517.1">
    <property type="nucleotide sequence ID" value="NC_008268.1"/>
</dbReference>
<evidence type="ECO:0000313" key="3">
    <source>
        <dbReference type="Proteomes" id="UP000008710"/>
    </source>
</evidence>
<name>Q0S1W8_RHOJR</name>